<feature type="compositionally biased region" description="Basic and acidic residues" evidence="1">
    <location>
        <begin position="240"/>
        <end position="255"/>
    </location>
</feature>
<dbReference type="EMBL" id="BMIH01000004">
    <property type="protein sequence ID" value="GGB39859.1"/>
    <property type="molecule type" value="Genomic_DNA"/>
</dbReference>
<feature type="region of interest" description="Disordered" evidence="1">
    <location>
        <begin position="29"/>
        <end position="51"/>
    </location>
</feature>
<feature type="compositionally biased region" description="Acidic residues" evidence="1">
    <location>
        <begin position="150"/>
        <end position="159"/>
    </location>
</feature>
<sequence>MTDSTGRGFDGLSEFSTDVDGAIAKADRIASGPRPAPAPAPAPVTPSTPVHSDGGAFTGGLKKVGGWILAIGLLLAIKACIFGGVRAVSDSDSTSPSYSTSSSWDQTGESVTDMNDPDSMTDNMTAVDEGAGTPTIGEALDAADAGTSTTEEEAQEDDGALDKPLPGYSTLSISEVRYCLAEDMRIAAQKTELDSLQYSDVDRFNRNVDGFNDAVNDYNRRCVNRSIMSNDRPLAASQVEQKRSQLETEGRNRVQ</sequence>
<dbReference type="RefSeq" id="WP_188660001.1">
    <property type="nucleotide sequence ID" value="NZ_BMIH01000004.1"/>
</dbReference>
<dbReference type="AlphaFoldDB" id="A0A916WWN7"/>
<dbReference type="Proteomes" id="UP000623067">
    <property type="component" value="Unassembled WGS sequence"/>
</dbReference>
<feature type="region of interest" description="Disordered" evidence="1">
    <location>
        <begin position="144"/>
        <end position="166"/>
    </location>
</feature>
<evidence type="ECO:0000256" key="1">
    <source>
        <dbReference type="SAM" id="MobiDB-lite"/>
    </source>
</evidence>
<proteinExistence type="predicted"/>
<feature type="region of interest" description="Disordered" evidence="1">
    <location>
        <begin position="229"/>
        <end position="255"/>
    </location>
</feature>
<keyword evidence="3" id="KW-1185">Reference proteome</keyword>
<evidence type="ECO:0000313" key="2">
    <source>
        <dbReference type="EMBL" id="GGB39859.1"/>
    </source>
</evidence>
<accession>A0A916WWN7</accession>
<name>A0A916WWN7_9SPHN</name>
<reference evidence="2" key="1">
    <citation type="journal article" date="2014" name="Int. J. Syst. Evol. Microbiol.">
        <title>Complete genome sequence of Corynebacterium casei LMG S-19264T (=DSM 44701T), isolated from a smear-ripened cheese.</title>
        <authorList>
            <consortium name="US DOE Joint Genome Institute (JGI-PGF)"/>
            <person name="Walter F."/>
            <person name="Albersmeier A."/>
            <person name="Kalinowski J."/>
            <person name="Ruckert C."/>
        </authorList>
    </citation>
    <scope>NUCLEOTIDE SEQUENCE</scope>
    <source>
        <strain evidence="2">CGMCC 1.15330</strain>
    </source>
</reference>
<feature type="compositionally biased region" description="Polar residues" evidence="1">
    <location>
        <begin position="104"/>
        <end position="122"/>
    </location>
</feature>
<protein>
    <submittedName>
        <fullName evidence="2">Uncharacterized protein</fullName>
    </submittedName>
</protein>
<evidence type="ECO:0000313" key="3">
    <source>
        <dbReference type="Proteomes" id="UP000623067"/>
    </source>
</evidence>
<comment type="caution">
    <text evidence="2">The sequence shown here is derived from an EMBL/GenBank/DDBJ whole genome shotgun (WGS) entry which is preliminary data.</text>
</comment>
<feature type="compositionally biased region" description="Low complexity" evidence="1">
    <location>
        <begin position="90"/>
        <end position="103"/>
    </location>
</feature>
<feature type="region of interest" description="Disordered" evidence="1">
    <location>
        <begin position="88"/>
        <end position="122"/>
    </location>
</feature>
<feature type="compositionally biased region" description="Pro residues" evidence="1">
    <location>
        <begin position="34"/>
        <end position="46"/>
    </location>
</feature>
<gene>
    <name evidence="2" type="ORF">GCM10011380_31720</name>
</gene>
<organism evidence="2 3">
    <name type="scientific">Sphingomonas metalli</name>
    <dbReference type="NCBI Taxonomy" id="1779358"/>
    <lineage>
        <taxon>Bacteria</taxon>
        <taxon>Pseudomonadati</taxon>
        <taxon>Pseudomonadota</taxon>
        <taxon>Alphaproteobacteria</taxon>
        <taxon>Sphingomonadales</taxon>
        <taxon>Sphingomonadaceae</taxon>
        <taxon>Sphingomonas</taxon>
    </lineage>
</organism>
<reference evidence="2" key="2">
    <citation type="submission" date="2020-09" db="EMBL/GenBank/DDBJ databases">
        <authorList>
            <person name="Sun Q."/>
            <person name="Zhou Y."/>
        </authorList>
    </citation>
    <scope>NUCLEOTIDE SEQUENCE</scope>
    <source>
        <strain evidence="2">CGMCC 1.15330</strain>
    </source>
</reference>